<proteinExistence type="predicted"/>
<feature type="region of interest" description="Disordered" evidence="1">
    <location>
        <begin position="236"/>
        <end position="277"/>
    </location>
</feature>
<evidence type="ECO:0000313" key="2">
    <source>
        <dbReference type="EMBL" id="MPM40914.1"/>
    </source>
</evidence>
<feature type="region of interest" description="Disordered" evidence="1">
    <location>
        <begin position="77"/>
        <end position="152"/>
    </location>
</feature>
<feature type="compositionally biased region" description="Basic and acidic residues" evidence="1">
    <location>
        <begin position="262"/>
        <end position="277"/>
    </location>
</feature>
<sequence length="370" mass="40220">MIALVGHMDDAEARAAEVKRGQGAPGRNRIAAFGELLGTGGNRQIGQTAGFLLGSRHESGEHIAFMDFGRINIGGVEPPCRPAAQQQNPQPAPFPFQPAVGPGRQGETAAQRQRRGRQQIGTPRELQYGQCPHRALPGQKTGRAQQTEQPGQQQIVAPAIRAFALTAETQPLRHGDHQDQADPGRYPEGHFHIRQLQEEPGEGYRVVGDGRTAASDGMYDETGLHQLFGQWRKVIQTQRQRHHSRAGGGRNPPRFAQQAHHVQSEPENHGDGNDHQREIMAQDDSGQPEPEVIKPPALAVKNFVAAENHPREEGKGQIFAQRGADQHHHREIAAPAVEQTAGEPGEGCFADAQPGVIGAECNPDAPEHQK</sequence>
<evidence type="ECO:0000256" key="1">
    <source>
        <dbReference type="SAM" id="MobiDB-lite"/>
    </source>
</evidence>
<name>A0A644ZTL5_9ZZZZ</name>
<organism evidence="2">
    <name type="scientific">bioreactor metagenome</name>
    <dbReference type="NCBI Taxonomy" id="1076179"/>
    <lineage>
        <taxon>unclassified sequences</taxon>
        <taxon>metagenomes</taxon>
        <taxon>ecological metagenomes</taxon>
    </lineage>
</organism>
<feature type="compositionally biased region" description="Polar residues" evidence="1">
    <location>
        <begin position="142"/>
        <end position="152"/>
    </location>
</feature>
<protein>
    <submittedName>
        <fullName evidence="2">Uncharacterized protein</fullName>
    </submittedName>
</protein>
<comment type="caution">
    <text evidence="2">The sequence shown here is derived from an EMBL/GenBank/DDBJ whole genome shotgun (WGS) entry which is preliminary data.</text>
</comment>
<reference evidence="2" key="1">
    <citation type="submission" date="2019-08" db="EMBL/GenBank/DDBJ databases">
        <authorList>
            <person name="Kucharzyk K."/>
            <person name="Murdoch R.W."/>
            <person name="Higgins S."/>
            <person name="Loffler F."/>
        </authorList>
    </citation>
    <scope>NUCLEOTIDE SEQUENCE</scope>
</reference>
<accession>A0A644ZTL5</accession>
<gene>
    <name evidence="2" type="ORF">SDC9_87563</name>
</gene>
<dbReference type="EMBL" id="VSSQ01009176">
    <property type="protein sequence ID" value="MPM40914.1"/>
    <property type="molecule type" value="Genomic_DNA"/>
</dbReference>
<dbReference type="AlphaFoldDB" id="A0A644ZTL5"/>